<feature type="transmembrane region" description="Helical" evidence="1">
    <location>
        <begin position="214"/>
        <end position="232"/>
    </location>
</feature>
<keyword evidence="4" id="KW-1185">Reference proteome</keyword>
<keyword evidence="1" id="KW-1133">Transmembrane helix</keyword>
<evidence type="ECO:0000313" key="4">
    <source>
        <dbReference type="Proteomes" id="UP000004892"/>
    </source>
</evidence>
<accession>H1DH42</accession>
<comment type="caution">
    <text evidence="3">The sequence shown here is derived from an EMBL/GenBank/DDBJ whole genome shotgun (WGS) entry which is preliminary data.</text>
</comment>
<dbReference type="EMBL" id="ADMC01000022">
    <property type="protein sequence ID" value="EHP47725.1"/>
    <property type="molecule type" value="Genomic_DNA"/>
</dbReference>
<dbReference type="Proteomes" id="UP000004892">
    <property type="component" value="Unassembled WGS sequence"/>
</dbReference>
<dbReference type="PATRIC" id="fig|742817.3.peg.1685"/>
<dbReference type="RefSeq" id="WP_009136726.1">
    <property type="nucleotide sequence ID" value="NZ_JH594596.1"/>
</dbReference>
<dbReference type="GeneID" id="98069146"/>
<feature type="domain" description="Urease accessory protein UreH-like transmembrane" evidence="2">
    <location>
        <begin position="17"/>
        <end position="228"/>
    </location>
</feature>
<reference evidence="3 4" key="1">
    <citation type="submission" date="2012-01" db="EMBL/GenBank/DDBJ databases">
        <title>The Genome Sequence of Odoribacter laneus YIT 12061.</title>
        <authorList>
            <consortium name="The Broad Institute Genome Sequencing Platform"/>
            <person name="Earl A."/>
            <person name="Ward D."/>
            <person name="Feldgarden M."/>
            <person name="Gevers D."/>
            <person name="Morotomi M."/>
            <person name="Young S.K."/>
            <person name="Zeng Q."/>
            <person name="Gargeya S."/>
            <person name="Fitzgerald M."/>
            <person name="Haas B."/>
            <person name="Abouelleil A."/>
            <person name="Alvarado L."/>
            <person name="Arachchi H.M."/>
            <person name="Berlin A."/>
            <person name="Chapman S.B."/>
            <person name="Gearin G."/>
            <person name="Goldberg J."/>
            <person name="Griggs A."/>
            <person name="Gujja S."/>
            <person name="Hansen M."/>
            <person name="Heiman D."/>
            <person name="Howarth C."/>
            <person name="Larimer J."/>
            <person name="Lui A."/>
            <person name="MacDonald P.J.P."/>
            <person name="McCowen C."/>
            <person name="Montmayeur A."/>
            <person name="Murphy C."/>
            <person name="Neiman D."/>
            <person name="Pearson M."/>
            <person name="Priest M."/>
            <person name="Roberts A."/>
            <person name="Saif S."/>
            <person name="Shea T."/>
            <person name="Sisk P."/>
            <person name="Stolte C."/>
            <person name="Sykes S."/>
            <person name="Wortman J."/>
            <person name="Nusbaum C."/>
            <person name="Birren B."/>
        </authorList>
    </citation>
    <scope>NUCLEOTIDE SEQUENCE [LARGE SCALE GENOMIC DNA]</scope>
    <source>
        <strain evidence="3 4">YIT 12061</strain>
    </source>
</reference>
<dbReference type="STRING" id="742817.HMPREF9449_01578"/>
<keyword evidence="1" id="KW-0812">Transmembrane</keyword>
<organism evidence="3 4">
    <name type="scientific">Odoribacter laneus YIT 12061</name>
    <dbReference type="NCBI Taxonomy" id="742817"/>
    <lineage>
        <taxon>Bacteria</taxon>
        <taxon>Pseudomonadati</taxon>
        <taxon>Bacteroidota</taxon>
        <taxon>Bacteroidia</taxon>
        <taxon>Bacteroidales</taxon>
        <taxon>Odoribacteraceae</taxon>
        <taxon>Odoribacter</taxon>
    </lineage>
</organism>
<protein>
    <recommendedName>
        <fullName evidence="2">Urease accessory protein UreH-like transmembrane domain-containing protein</fullName>
    </recommendedName>
</protein>
<feature type="transmembrane region" description="Helical" evidence="1">
    <location>
        <begin position="57"/>
        <end position="78"/>
    </location>
</feature>
<feature type="transmembrane region" description="Helical" evidence="1">
    <location>
        <begin position="139"/>
        <end position="160"/>
    </location>
</feature>
<dbReference type="InterPro" id="IPR051790">
    <property type="entry name" value="Cytochrome_c-biogenesis_DsbD"/>
</dbReference>
<gene>
    <name evidence="3" type="ORF">HMPREF9449_01578</name>
</gene>
<feature type="transmembrane region" description="Helical" evidence="1">
    <location>
        <begin position="13"/>
        <end position="36"/>
    </location>
</feature>
<dbReference type="PANTHER" id="PTHR31272">
    <property type="entry name" value="CYTOCHROME C-TYPE BIOGENESIS PROTEIN HI_1454-RELATED"/>
    <property type="match status" value="1"/>
</dbReference>
<dbReference type="Pfam" id="PF13386">
    <property type="entry name" value="DsbD_2"/>
    <property type="match status" value="1"/>
</dbReference>
<sequence>MEYLQTLLDNSEIPIITAFLLGLLTAVSPCPLATNITAIGFISKDINNRNRIFTNGILYTLGRVLAYSTSGAILIAILRKGADMFAIQKGISEWGELLLAPALMLIGLFMLFGDKLQLPKFGFSATEKTEKLKGSWGSLLLGILFAMAFCPTSGLFYFGMLIPMSAMESEGYLLPVIFALATGLPVMLVAWILAYSVAGIGKFYNRVQTFQKGFNYMVAILFILVGIYYGLINLDII</sequence>
<dbReference type="AlphaFoldDB" id="H1DH42"/>
<feature type="transmembrane region" description="Helical" evidence="1">
    <location>
        <begin position="172"/>
        <end position="193"/>
    </location>
</feature>
<name>H1DH42_9BACT</name>
<dbReference type="eggNOG" id="COG4232">
    <property type="taxonomic scope" value="Bacteria"/>
</dbReference>
<dbReference type="InterPro" id="IPR039447">
    <property type="entry name" value="UreH-like_TM_dom"/>
</dbReference>
<evidence type="ECO:0000256" key="1">
    <source>
        <dbReference type="SAM" id="Phobius"/>
    </source>
</evidence>
<proteinExistence type="predicted"/>
<dbReference type="NCBIfam" id="NF040495">
    <property type="entry name" value="tranport_ArsG"/>
    <property type="match status" value="1"/>
</dbReference>
<evidence type="ECO:0000259" key="2">
    <source>
        <dbReference type="Pfam" id="PF13386"/>
    </source>
</evidence>
<dbReference type="PANTHER" id="PTHR31272:SF4">
    <property type="entry name" value="CYTOCHROME C-TYPE BIOGENESIS PROTEIN HI_1454-RELATED"/>
    <property type="match status" value="1"/>
</dbReference>
<feature type="transmembrane region" description="Helical" evidence="1">
    <location>
        <begin position="98"/>
        <end position="118"/>
    </location>
</feature>
<dbReference type="HOGENOM" id="CLU_087516_1_0_10"/>
<keyword evidence="1" id="KW-0472">Membrane</keyword>
<evidence type="ECO:0000313" key="3">
    <source>
        <dbReference type="EMBL" id="EHP47725.1"/>
    </source>
</evidence>